<protein>
    <submittedName>
        <fullName evidence="1">Right-handed parallel beta-helix repeat-containing protein</fullName>
    </submittedName>
</protein>
<name>A0A6P1UT40_9ENTR</name>
<dbReference type="AlphaFoldDB" id="A0A6P1UT40"/>
<dbReference type="InterPro" id="IPR012334">
    <property type="entry name" value="Pectin_lyas_fold"/>
</dbReference>
<evidence type="ECO:0000313" key="1">
    <source>
        <dbReference type="EMBL" id="QHS44489.1"/>
    </source>
</evidence>
<reference evidence="1 2" key="1">
    <citation type="submission" date="2020-01" db="EMBL/GenBank/DDBJ databases">
        <title>Bactrocera dorsalis gut bacteria genome.</title>
        <authorList>
            <person name="Zhang H."/>
            <person name="Cai Z."/>
        </authorList>
    </citation>
    <scope>NUCLEOTIDE SEQUENCE [LARGE SCALE GENOMIC DNA]</scope>
    <source>
        <strain evidence="1 2">BD177</strain>
    </source>
</reference>
<dbReference type="RefSeq" id="WP_077267605.1">
    <property type="nucleotide sequence ID" value="NZ_CABHET010000021.1"/>
</dbReference>
<dbReference type="InterPro" id="IPR006626">
    <property type="entry name" value="PbH1"/>
</dbReference>
<dbReference type="Proteomes" id="UP000464389">
    <property type="component" value="Chromosome"/>
</dbReference>
<accession>A0A6P1UT40</accession>
<dbReference type="SUPFAM" id="SSF51126">
    <property type="entry name" value="Pectin lyase-like"/>
    <property type="match status" value="1"/>
</dbReference>
<proteinExistence type="predicted"/>
<evidence type="ECO:0000313" key="2">
    <source>
        <dbReference type="Proteomes" id="UP000464389"/>
    </source>
</evidence>
<dbReference type="Gene3D" id="2.160.20.10">
    <property type="entry name" value="Single-stranded right-handed beta-helix, Pectin lyase-like"/>
    <property type="match status" value="1"/>
</dbReference>
<dbReference type="SMART" id="SM00710">
    <property type="entry name" value="PbH1"/>
    <property type="match status" value="5"/>
</dbReference>
<organism evidence="1 2">
    <name type="scientific">Klebsiella michiganensis</name>
    <dbReference type="NCBI Taxonomy" id="1134687"/>
    <lineage>
        <taxon>Bacteria</taxon>
        <taxon>Pseudomonadati</taxon>
        <taxon>Pseudomonadota</taxon>
        <taxon>Gammaproteobacteria</taxon>
        <taxon>Enterobacterales</taxon>
        <taxon>Enterobacteriaceae</taxon>
        <taxon>Klebsiella/Raoultella group</taxon>
        <taxon>Klebsiella</taxon>
    </lineage>
</organism>
<sequence length="412" mass="45776">MKRRSFILSALSLYLFSFDLKAGVHPLDTRDNNLESLKARIHKDKMELNLLLSQLAHENKKVLSVNKLYYLDEAVTLPDGCDIIGTGKNSGFVFVSEGRPETKYGLVIRNSNNKLENFGLYFTSSHNISNDISKPDFICIFITETALNCSLNNLFVENYTPDLFFFSHCVRVMGANHSINNCSIINGSMCLSIRGQDITVLNNQVTNNFSSRVKGPWRPSCDVWDGIVMEGCKQCSIIENHIYDCGQSGIYCGGNGSASSNISIIKNTVYKNWNRGIDIGVTGKVTEKNFVKNVLITGNIVFDNREPQIWLNGVSGSEVSHNIVNITPNYKKFYRGYYGGIVGIALGSDSRTENNSVTLNEVNVMPESVAAITVYGKGNSVRDNNIKGKGVWYDEKSDVLSHNIVINNVITK</sequence>
<dbReference type="InterPro" id="IPR011050">
    <property type="entry name" value="Pectin_lyase_fold/virulence"/>
</dbReference>
<dbReference type="EMBL" id="CP048108">
    <property type="protein sequence ID" value="QHS44489.1"/>
    <property type="molecule type" value="Genomic_DNA"/>
</dbReference>
<gene>
    <name evidence="1" type="ORF">GW952_02075</name>
</gene>